<feature type="compositionally biased region" description="Pro residues" evidence="1">
    <location>
        <begin position="180"/>
        <end position="189"/>
    </location>
</feature>
<evidence type="ECO:0000256" key="1">
    <source>
        <dbReference type="SAM" id="MobiDB-lite"/>
    </source>
</evidence>
<evidence type="ECO:0000313" key="3">
    <source>
        <dbReference type="Proteomes" id="UP000256970"/>
    </source>
</evidence>
<dbReference type="Proteomes" id="UP000256970">
    <property type="component" value="Unassembled WGS sequence"/>
</dbReference>
<gene>
    <name evidence="2" type="ORF">BQ4739_LOCUS13215</name>
</gene>
<name>A0A383W637_TETOB</name>
<feature type="compositionally biased region" description="Low complexity" evidence="1">
    <location>
        <begin position="190"/>
        <end position="199"/>
    </location>
</feature>
<proteinExistence type="predicted"/>
<sequence length="230" mass="23542">MAPHSAVKPVAQQASQLVAAPASEAVLAAATPASASAMQAAVTAMNSIGSSEDSPSSLEACDYIFTTMQQQARSAAPLPDMLPASTTDIGRNAANIAILSAAQPKDVTPEMTNTVFNGLNSSSGYIRNKAKQALQDVLQQPTLSRACADTAAAGMRSIITYFAKNNSPSATTPTPQAPVVVPPAIPTPASPAANNSSSSQGTQQLPSLAAWALDMLLTVAHVDEMHSWVA</sequence>
<accession>A0A383W637</accession>
<organism evidence="2 3">
    <name type="scientific">Tetradesmus obliquus</name>
    <name type="common">Green alga</name>
    <name type="synonym">Acutodesmus obliquus</name>
    <dbReference type="NCBI Taxonomy" id="3088"/>
    <lineage>
        <taxon>Eukaryota</taxon>
        <taxon>Viridiplantae</taxon>
        <taxon>Chlorophyta</taxon>
        <taxon>core chlorophytes</taxon>
        <taxon>Chlorophyceae</taxon>
        <taxon>CS clade</taxon>
        <taxon>Sphaeropleales</taxon>
        <taxon>Scenedesmaceae</taxon>
        <taxon>Tetradesmus</taxon>
    </lineage>
</organism>
<keyword evidence="3" id="KW-1185">Reference proteome</keyword>
<feature type="compositionally biased region" description="Low complexity" evidence="1">
    <location>
        <begin position="168"/>
        <end position="179"/>
    </location>
</feature>
<protein>
    <submittedName>
        <fullName evidence="2">Uncharacterized protein</fullName>
    </submittedName>
</protein>
<dbReference type="EMBL" id="FNXT01001184">
    <property type="protein sequence ID" value="SZX73098.1"/>
    <property type="molecule type" value="Genomic_DNA"/>
</dbReference>
<feature type="region of interest" description="Disordered" evidence="1">
    <location>
        <begin position="168"/>
        <end position="201"/>
    </location>
</feature>
<reference evidence="2 3" key="1">
    <citation type="submission" date="2016-10" db="EMBL/GenBank/DDBJ databases">
        <authorList>
            <person name="Cai Z."/>
        </authorList>
    </citation>
    <scope>NUCLEOTIDE SEQUENCE [LARGE SCALE GENOMIC DNA]</scope>
</reference>
<dbReference type="AlphaFoldDB" id="A0A383W637"/>
<evidence type="ECO:0000313" key="2">
    <source>
        <dbReference type="EMBL" id="SZX73098.1"/>
    </source>
</evidence>